<organism evidence="2 3">
    <name type="scientific">Puccinia striiformis</name>
    <dbReference type="NCBI Taxonomy" id="27350"/>
    <lineage>
        <taxon>Eukaryota</taxon>
        <taxon>Fungi</taxon>
        <taxon>Dikarya</taxon>
        <taxon>Basidiomycota</taxon>
        <taxon>Pucciniomycotina</taxon>
        <taxon>Pucciniomycetes</taxon>
        <taxon>Pucciniales</taxon>
        <taxon>Pucciniaceae</taxon>
        <taxon>Puccinia</taxon>
    </lineage>
</organism>
<accession>A0A2S4VGG1</accession>
<name>A0A2S4VGG1_9BASI</name>
<evidence type="ECO:0000313" key="3">
    <source>
        <dbReference type="Proteomes" id="UP000238274"/>
    </source>
</evidence>
<reference evidence="3" key="3">
    <citation type="journal article" date="2018" name="Mol. Plant Microbe Interact.">
        <title>Genome sequence resources for the wheat stripe rust pathogen (Puccinia striiformis f. sp. tritici) and the barley stripe rust pathogen (Puccinia striiformis f. sp. hordei).</title>
        <authorList>
            <person name="Xia C."/>
            <person name="Wang M."/>
            <person name="Yin C."/>
            <person name="Cornejo O.E."/>
            <person name="Hulbert S.H."/>
            <person name="Chen X."/>
        </authorList>
    </citation>
    <scope>NUCLEOTIDE SEQUENCE [LARGE SCALE GENOMIC DNA]</scope>
    <source>
        <strain evidence="3">93TX-2</strain>
    </source>
</reference>
<dbReference type="EMBL" id="PKSM01000135">
    <property type="protein sequence ID" value="POW08597.1"/>
    <property type="molecule type" value="Genomic_DNA"/>
</dbReference>
<gene>
    <name evidence="2" type="ORF">PSHT_09485</name>
</gene>
<comment type="caution">
    <text evidence="2">The sequence shown here is derived from an EMBL/GenBank/DDBJ whole genome shotgun (WGS) entry which is preliminary data.</text>
</comment>
<dbReference type="VEuPathDB" id="FungiDB:PSHT_09485"/>
<reference evidence="2 3" key="1">
    <citation type="submission" date="2017-12" db="EMBL/GenBank/DDBJ databases">
        <title>Gene loss provides genomic basis for host adaptation in cereal stripe rust fungi.</title>
        <authorList>
            <person name="Xia C."/>
        </authorList>
    </citation>
    <scope>NUCLEOTIDE SEQUENCE [LARGE SCALE GENOMIC DNA]</scope>
    <source>
        <strain evidence="2 3">93TX-2</strain>
    </source>
</reference>
<dbReference type="VEuPathDB" id="FungiDB:PSTT_12427"/>
<dbReference type="AlphaFoldDB" id="A0A2S4VGG1"/>
<feature type="region of interest" description="Disordered" evidence="1">
    <location>
        <begin position="1"/>
        <end position="37"/>
    </location>
</feature>
<sequence length="102" mass="10810">MQPVPPPLGEGSGGIPHVECQPTGGHVTRSSGSDKRCQDTTLGAVRLGLGSKLGEEREETGTGTAEGRTEYKGCAAAIHAYDNEYCSNMLQVKFVIKLYELA</sequence>
<evidence type="ECO:0000256" key="1">
    <source>
        <dbReference type="SAM" id="MobiDB-lite"/>
    </source>
</evidence>
<dbReference type="Proteomes" id="UP000238274">
    <property type="component" value="Unassembled WGS sequence"/>
</dbReference>
<proteinExistence type="predicted"/>
<reference evidence="3" key="2">
    <citation type="journal article" date="2018" name="BMC Genomics">
        <title>Genomic insights into host adaptation between the wheat stripe rust pathogen (Puccinia striiformis f. sp. tritici) and the barley stripe rust pathogen (Puccinia striiformis f. sp. hordei).</title>
        <authorList>
            <person name="Xia C."/>
            <person name="Wang M."/>
            <person name="Yin C."/>
            <person name="Cornejo O.E."/>
            <person name="Hulbert S.H."/>
            <person name="Chen X."/>
        </authorList>
    </citation>
    <scope>NUCLEOTIDE SEQUENCE [LARGE SCALE GENOMIC DNA]</scope>
    <source>
        <strain evidence="3">93TX-2</strain>
    </source>
</reference>
<evidence type="ECO:0000313" key="2">
    <source>
        <dbReference type="EMBL" id="POW08597.1"/>
    </source>
</evidence>
<keyword evidence="3" id="KW-1185">Reference proteome</keyword>
<feature type="region of interest" description="Disordered" evidence="1">
    <location>
        <begin position="48"/>
        <end position="67"/>
    </location>
</feature>
<protein>
    <submittedName>
        <fullName evidence="2">Uncharacterized protein</fullName>
    </submittedName>
</protein>